<dbReference type="InterPro" id="IPR016032">
    <property type="entry name" value="Sig_transdc_resp-reg_C-effctor"/>
</dbReference>
<dbReference type="GO" id="GO:0003677">
    <property type="term" value="F:DNA binding"/>
    <property type="evidence" value="ECO:0007669"/>
    <property type="project" value="InterPro"/>
</dbReference>
<proteinExistence type="predicted"/>
<protein>
    <submittedName>
        <fullName evidence="1">Uncharacterized protein</fullName>
    </submittedName>
</protein>
<dbReference type="KEGG" id="nba:CUN60_06680"/>
<organism evidence="1 2">
    <name type="scientific">Aquella oligotrophica</name>
    <dbReference type="NCBI Taxonomy" id="2067065"/>
    <lineage>
        <taxon>Bacteria</taxon>
        <taxon>Pseudomonadati</taxon>
        <taxon>Pseudomonadota</taxon>
        <taxon>Betaproteobacteria</taxon>
        <taxon>Neisseriales</taxon>
        <taxon>Neisseriaceae</taxon>
        <taxon>Aquella</taxon>
    </lineage>
</organism>
<keyword evidence="2" id="KW-1185">Reference proteome</keyword>
<accession>A0A2I7N6B0</accession>
<evidence type="ECO:0000313" key="2">
    <source>
        <dbReference type="Proteomes" id="UP000236655"/>
    </source>
</evidence>
<dbReference type="RefSeq" id="WP_102951292.1">
    <property type="nucleotide sequence ID" value="NZ_CP024847.1"/>
</dbReference>
<dbReference type="GO" id="GO:0006355">
    <property type="term" value="P:regulation of DNA-templated transcription"/>
    <property type="evidence" value="ECO:0007669"/>
    <property type="project" value="InterPro"/>
</dbReference>
<gene>
    <name evidence="1" type="ORF">CUN60_06680</name>
</gene>
<reference evidence="2" key="1">
    <citation type="submission" date="2017-11" db="EMBL/GenBank/DDBJ databases">
        <authorList>
            <person name="Chan K.G."/>
            <person name="Lee L.S."/>
        </authorList>
    </citation>
    <scope>NUCLEOTIDE SEQUENCE [LARGE SCALE GENOMIC DNA]</scope>
    <source>
        <strain evidence="2">DSM 100970</strain>
    </source>
</reference>
<evidence type="ECO:0000313" key="1">
    <source>
        <dbReference type="EMBL" id="AUR51996.1"/>
    </source>
</evidence>
<dbReference type="Proteomes" id="UP000236655">
    <property type="component" value="Chromosome"/>
</dbReference>
<name>A0A2I7N6B0_9NEIS</name>
<dbReference type="Gene3D" id="1.10.10.10">
    <property type="entry name" value="Winged helix-like DNA-binding domain superfamily/Winged helix DNA-binding domain"/>
    <property type="match status" value="1"/>
</dbReference>
<dbReference type="SUPFAM" id="SSF46894">
    <property type="entry name" value="C-terminal effector domain of the bipartite response regulators"/>
    <property type="match status" value="1"/>
</dbReference>
<dbReference type="InterPro" id="IPR036388">
    <property type="entry name" value="WH-like_DNA-bd_sf"/>
</dbReference>
<dbReference type="OrthoDB" id="9758570at2"/>
<dbReference type="EMBL" id="CP024847">
    <property type="protein sequence ID" value="AUR51996.1"/>
    <property type="molecule type" value="Genomic_DNA"/>
</dbReference>
<sequence>MYIVRKHPIINPHTGNFIGIHGQMSTFIFPHPLKIIYKINGIESPIIGKQDEFVPHHDLTERQHMVLFLYLNRYSYSEIAEILTAIGYKISAGRVNDHLENLKYIFGAKSKEVLLEKALSLNYDLFIPRKFLQIGSYDIDDKMVVSDFA</sequence>
<dbReference type="AlphaFoldDB" id="A0A2I7N6B0"/>